<organism evidence="3 4">
    <name type="scientific">Albugo candida</name>
    <dbReference type="NCBI Taxonomy" id="65357"/>
    <lineage>
        <taxon>Eukaryota</taxon>
        <taxon>Sar</taxon>
        <taxon>Stramenopiles</taxon>
        <taxon>Oomycota</taxon>
        <taxon>Peronosporomycetes</taxon>
        <taxon>Albuginales</taxon>
        <taxon>Albuginaceae</taxon>
        <taxon>Albugo</taxon>
    </lineage>
</organism>
<evidence type="ECO:0000313" key="3">
    <source>
        <dbReference type="EMBL" id="CCI10455.1"/>
    </source>
</evidence>
<evidence type="ECO:0000256" key="1">
    <source>
        <dbReference type="SAM" id="MobiDB-lite"/>
    </source>
</evidence>
<sequence>MKSLPLTTILVSLLARHLHGSFGNFVEESYLMAMMDNGYTNMERLVHKAAKCQDCMINRAEVTVVSFDAITPFLAKFTIRASRLGFVRIQMYCNFNEQCSYLQRLRQRELGSSTPTSTMYNTNPTYLHECTELLTHLNSKLPCKNDKLTELMKGSTLYDTARPNDSLDILLQSSDSSMLGQSNGKSLCIFQLHRLVTADCKICIRQTSGSKSIVEIQFVLNVEHYIVYLLRSSKHMEKILKDCSRCSFLQGELSRYHEYLCDETYTGVPRQEISEYPDMMCVQVTLTPSLFYSNDDMLQCMRYLAAADGNIAYWMAIGAVPSLPAYFLVSYVPMEFNNVGETQVQTCGSDRTIIEMSQIGNCFMNYYNQFEPSPPFETQISTHHPHPDTRFPPSTLTTSTVCLVAHYETKSRFKRSFKTGSMELSAHSSLIELQATSMAYPMHGILSIEFDKLVFIPQEMCVYERPKLASPKVINRADRKSNDATKPTSISSRGKSEFGSSHSPSNAKSFPTISGRDDAIVLVSLIPENPQCLACLALSNEVLLVSTVKNYVLMFASQHDDWHCGCEFVSFTQFDYVKTHKWRQLSSIEIVYHLDDPQFNKRIMGENVGLLLNELYPKKSNRYI</sequence>
<dbReference type="InParanoid" id="A0A024FTL6"/>
<accession>A0A024FTL6</accession>
<evidence type="ECO:0000313" key="4">
    <source>
        <dbReference type="Proteomes" id="UP000053237"/>
    </source>
</evidence>
<feature type="signal peptide" evidence="2">
    <location>
        <begin position="1"/>
        <end position="20"/>
    </location>
</feature>
<protein>
    <submittedName>
        <fullName evidence="3">Uncharacterized protein</fullName>
    </submittedName>
</protein>
<evidence type="ECO:0000256" key="2">
    <source>
        <dbReference type="SAM" id="SignalP"/>
    </source>
</evidence>
<dbReference type="Proteomes" id="UP000053237">
    <property type="component" value="Unassembled WGS sequence"/>
</dbReference>
<feature type="region of interest" description="Disordered" evidence="1">
    <location>
        <begin position="474"/>
        <end position="511"/>
    </location>
</feature>
<keyword evidence="2" id="KW-0732">Signal</keyword>
<feature type="chain" id="PRO_5001529087" evidence="2">
    <location>
        <begin position="21"/>
        <end position="624"/>
    </location>
</feature>
<feature type="compositionally biased region" description="Polar residues" evidence="1">
    <location>
        <begin position="484"/>
        <end position="511"/>
    </location>
</feature>
<dbReference type="EMBL" id="CAIX01000259">
    <property type="protein sequence ID" value="CCI10455.1"/>
    <property type="molecule type" value="Genomic_DNA"/>
</dbReference>
<comment type="caution">
    <text evidence="3">The sequence shown here is derived from an EMBL/GenBank/DDBJ whole genome shotgun (WGS) entry which is preliminary data.</text>
</comment>
<dbReference type="AlphaFoldDB" id="A0A024FTL6"/>
<reference evidence="3 4" key="1">
    <citation type="submission" date="2012-05" db="EMBL/GenBank/DDBJ databases">
        <title>Recombination and specialization in a pathogen metapopulation.</title>
        <authorList>
            <person name="Gardiner A."/>
            <person name="Kemen E."/>
            <person name="Schultz-Larsen T."/>
            <person name="MacLean D."/>
            <person name="Van Oosterhout C."/>
            <person name="Jones J.D.G."/>
        </authorList>
    </citation>
    <scope>NUCLEOTIDE SEQUENCE [LARGE SCALE GENOMIC DNA]</scope>
    <source>
        <strain evidence="3 4">Ac Nc2</strain>
    </source>
</reference>
<gene>
    <name evidence="3" type="ORF">BN9_101760</name>
</gene>
<proteinExistence type="predicted"/>
<keyword evidence="4" id="KW-1185">Reference proteome</keyword>
<name>A0A024FTL6_9STRA</name>